<sequence length="208" mass="23640">MTIKNTHDLLRSAYTVDEKAISESWLPPLFLRVLRTKRKYTDGNVVVTSTNHFCWNLAALYGLCRVSYDDGFLTLSVFKGRYWCGWFCPRGSFLERILKVVSMNTPIPLFLKNLAFRSVIFCGMVAFMFHRLIQANGDLNKIGFVLVMMCIVTSIIAIILGIFYNPRIWCAFCPMGTLQGLLGRKNIVCRSLMSVLNVDCAKKCALLI</sequence>
<protein>
    <submittedName>
        <fullName evidence="1">Uncharacterized protein</fullName>
    </submittedName>
</protein>
<reference evidence="1" key="1">
    <citation type="submission" date="2018-01" db="EMBL/GenBank/DDBJ databases">
        <authorList>
            <person name="Krukenberg V."/>
        </authorList>
    </citation>
    <scope>NUCLEOTIDE SEQUENCE</scope>
    <source>
        <strain evidence="1">E20ANME2</strain>
    </source>
</reference>
<comment type="caution">
    <text evidence="1">The sequence shown here is derived from an EMBL/GenBank/DDBJ whole genome shotgun (WGS) entry which is preliminary data.</text>
</comment>
<proteinExistence type="predicted"/>
<dbReference type="EMBL" id="PQXF01000013">
    <property type="protein sequence ID" value="PXF60656.1"/>
    <property type="molecule type" value="Genomic_DNA"/>
</dbReference>
<evidence type="ECO:0000313" key="1">
    <source>
        <dbReference type="EMBL" id="PXF60656.1"/>
    </source>
</evidence>
<name>A0AC61L2K1_9EURY</name>
<accession>A0AC61L2K1</accession>
<gene>
    <name evidence="1" type="ORF">C4B59_08275</name>
</gene>
<organism evidence="1 2">
    <name type="scientific">Candidatus Methanogaster sp</name>
    <dbReference type="NCBI Taxonomy" id="3386292"/>
    <lineage>
        <taxon>Archaea</taxon>
        <taxon>Methanobacteriati</taxon>
        <taxon>Methanobacteriota</taxon>
        <taxon>Stenosarchaea group</taxon>
        <taxon>Methanomicrobia</taxon>
        <taxon>Methanosarcinales</taxon>
        <taxon>ANME-2 cluster</taxon>
        <taxon>Candidatus Methanogasteraceae</taxon>
        <taxon>Candidatus Methanogaster</taxon>
    </lineage>
</organism>
<dbReference type="Proteomes" id="UP000248329">
    <property type="component" value="Unassembled WGS sequence"/>
</dbReference>
<evidence type="ECO:0000313" key="2">
    <source>
        <dbReference type="Proteomes" id="UP000248329"/>
    </source>
</evidence>